<evidence type="ECO:0000313" key="1">
    <source>
        <dbReference type="EnsemblMetazoa" id="XP_008182985.1"/>
    </source>
</evidence>
<dbReference type="EnsemblMetazoa" id="XM_008184763.1">
    <property type="protein sequence ID" value="XP_008182985.1"/>
    <property type="gene ID" value="LOC103309415"/>
</dbReference>
<organism evidence="1 2">
    <name type="scientific">Acyrthosiphon pisum</name>
    <name type="common">Pea aphid</name>
    <dbReference type="NCBI Taxonomy" id="7029"/>
    <lineage>
        <taxon>Eukaryota</taxon>
        <taxon>Metazoa</taxon>
        <taxon>Ecdysozoa</taxon>
        <taxon>Arthropoda</taxon>
        <taxon>Hexapoda</taxon>
        <taxon>Insecta</taxon>
        <taxon>Pterygota</taxon>
        <taxon>Neoptera</taxon>
        <taxon>Paraneoptera</taxon>
        <taxon>Hemiptera</taxon>
        <taxon>Sternorrhyncha</taxon>
        <taxon>Aphidomorpha</taxon>
        <taxon>Aphidoidea</taxon>
        <taxon>Aphididae</taxon>
        <taxon>Macrosiphini</taxon>
        <taxon>Acyrthosiphon</taxon>
    </lineage>
</organism>
<sequence>MTFTRFRSTMLFDYNISGSTVEHVDNLTDLGFKLARNLSPSPYIAMITSRAFKVLGFIMRLSKDFKLSKSLKSLYCDLVCPILEYGSVVWDPYTVSDINQLERVQHRFLRFCCFVLGIRHLAHDYTNIANVLGLPTLAERRITLNIKFICGLITNHIDSPCLLSQVNFKVPSHVSRSHVTFHIPNANTNYLQNEPLRRIMSLANEDPSFDDNLF</sequence>
<dbReference type="OrthoDB" id="6603726at2759"/>
<dbReference type="KEGG" id="api:103309415"/>
<dbReference type="OMA" id="SHVTFHI"/>
<evidence type="ECO:0000313" key="2">
    <source>
        <dbReference type="Proteomes" id="UP000007819"/>
    </source>
</evidence>
<reference evidence="1" key="2">
    <citation type="submission" date="2022-06" db="UniProtKB">
        <authorList>
            <consortium name="EnsemblMetazoa"/>
        </authorList>
    </citation>
    <scope>IDENTIFICATION</scope>
</reference>
<accession>A0A8R2F8U5</accession>
<dbReference type="GeneID" id="103309415"/>
<proteinExistence type="predicted"/>
<dbReference type="RefSeq" id="XP_008182985.1">
    <property type="nucleotide sequence ID" value="XM_008184763.1"/>
</dbReference>
<name>A0A8R2F8U5_ACYPI</name>
<reference evidence="2" key="1">
    <citation type="submission" date="2010-06" db="EMBL/GenBank/DDBJ databases">
        <authorList>
            <person name="Jiang H."/>
            <person name="Abraham K."/>
            <person name="Ali S."/>
            <person name="Alsbrooks S.L."/>
            <person name="Anim B.N."/>
            <person name="Anosike U.S."/>
            <person name="Attaway T."/>
            <person name="Bandaranaike D.P."/>
            <person name="Battles P.K."/>
            <person name="Bell S.N."/>
            <person name="Bell A.V."/>
            <person name="Beltran B."/>
            <person name="Bickham C."/>
            <person name="Bustamante Y."/>
            <person name="Caleb T."/>
            <person name="Canada A."/>
            <person name="Cardenas V."/>
            <person name="Carter K."/>
            <person name="Chacko J."/>
            <person name="Chandrabose M.N."/>
            <person name="Chavez D."/>
            <person name="Chavez A."/>
            <person name="Chen L."/>
            <person name="Chu H.-S."/>
            <person name="Claassen K.J."/>
            <person name="Cockrell R."/>
            <person name="Collins M."/>
            <person name="Cooper J.A."/>
            <person name="Cree A."/>
            <person name="Curry S.M."/>
            <person name="Da Y."/>
            <person name="Dao M.D."/>
            <person name="Das B."/>
            <person name="Davila M.-L."/>
            <person name="Davy-Carroll L."/>
            <person name="Denson S."/>
            <person name="Dinh H."/>
            <person name="Ebong V.E."/>
            <person name="Edwards J.R."/>
            <person name="Egan A."/>
            <person name="El-Daye J."/>
            <person name="Escobedo L."/>
            <person name="Fernandez S."/>
            <person name="Fernando P.R."/>
            <person name="Flagg N."/>
            <person name="Forbes L.D."/>
            <person name="Fowler R.G."/>
            <person name="Fu Q."/>
            <person name="Gabisi R.A."/>
            <person name="Ganer J."/>
            <person name="Garbino Pronczuk A."/>
            <person name="Garcia R.M."/>
            <person name="Garner T."/>
            <person name="Garrett T.E."/>
            <person name="Gonzalez D.A."/>
            <person name="Hamid H."/>
            <person name="Hawkins E.S."/>
            <person name="Hirani K."/>
            <person name="Hogues M.E."/>
            <person name="Hollins B."/>
            <person name="Hsiao C.-H."/>
            <person name="Jabil R."/>
            <person name="James M.L."/>
            <person name="Jhangiani S.N."/>
            <person name="Johnson B."/>
            <person name="Johnson Q."/>
            <person name="Joshi V."/>
            <person name="Kalu J.B."/>
            <person name="Kam C."/>
            <person name="Kashfia A."/>
            <person name="Keebler J."/>
            <person name="Kisamo H."/>
            <person name="Kovar C.L."/>
            <person name="Lago L.A."/>
            <person name="Lai C.-Y."/>
            <person name="Laidlaw J."/>
            <person name="Lara F."/>
            <person name="Le T.-K."/>
            <person name="Lee S.L."/>
            <person name="Legall F.H."/>
            <person name="Lemon S.J."/>
            <person name="Lewis L.R."/>
            <person name="Li B."/>
            <person name="Liu Y."/>
            <person name="Liu Y.-S."/>
            <person name="Lopez J."/>
            <person name="Lozado R.J."/>
            <person name="Lu J."/>
            <person name="Madu R.C."/>
            <person name="Maheshwari M."/>
            <person name="Maheshwari R."/>
            <person name="Malloy K."/>
            <person name="Martinez E."/>
            <person name="Mathew T."/>
            <person name="Mercado I.C."/>
            <person name="Mercado C."/>
            <person name="Meyer B."/>
            <person name="Montgomery K."/>
            <person name="Morgan M.B."/>
            <person name="Munidasa M."/>
            <person name="Nazareth L.V."/>
            <person name="Nelson J."/>
            <person name="Ng B.M."/>
            <person name="Nguyen N.B."/>
            <person name="Nguyen P.Q."/>
            <person name="Nguyen T."/>
            <person name="Obregon M."/>
            <person name="Okwuonu G.O."/>
            <person name="Onwere C.G."/>
            <person name="Orozco G."/>
            <person name="Parra A."/>
            <person name="Patel S."/>
            <person name="Patil S."/>
            <person name="Perez A."/>
            <person name="Perez Y."/>
            <person name="Pham C."/>
            <person name="Primus E.L."/>
            <person name="Pu L.-L."/>
            <person name="Puazo M."/>
            <person name="Qin X."/>
            <person name="Quiroz J.B."/>
            <person name="Reese J."/>
            <person name="Richards S."/>
            <person name="Rives C.M."/>
            <person name="Robberts R."/>
            <person name="Ruiz S.J."/>
            <person name="Ruiz M.J."/>
            <person name="Santibanez J."/>
            <person name="Schneider B.W."/>
            <person name="Sisson I."/>
            <person name="Smith M."/>
            <person name="Sodergren E."/>
            <person name="Song X.-Z."/>
            <person name="Song B.B."/>
            <person name="Summersgill H."/>
            <person name="Thelus R."/>
            <person name="Thornton R.D."/>
            <person name="Trejos Z.Y."/>
            <person name="Usmani K."/>
            <person name="Vattathil S."/>
            <person name="Villasana D."/>
            <person name="Walker D.L."/>
            <person name="Wang S."/>
            <person name="Wang K."/>
            <person name="White C.S."/>
            <person name="Williams A.C."/>
            <person name="Williamson J."/>
            <person name="Wilson K."/>
            <person name="Woghiren I.O."/>
            <person name="Woodworth J.R."/>
            <person name="Worley K.C."/>
            <person name="Wright R.A."/>
            <person name="Wu W."/>
            <person name="Young L."/>
            <person name="Zhang L."/>
            <person name="Zhang J."/>
            <person name="Zhu Y."/>
            <person name="Muzny D.M."/>
            <person name="Weinstock G."/>
            <person name="Gibbs R.A."/>
        </authorList>
    </citation>
    <scope>NUCLEOTIDE SEQUENCE [LARGE SCALE GENOMIC DNA]</scope>
    <source>
        <strain evidence="2">LSR1</strain>
    </source>
</reference>
<dbReference type="AlphaFoldDB" id="A0A8R2F8U5"/>
<dbReference type="Proteomes" id="UP000007819">
    <property type="component" value="Chromosome X"/>
</dbReference>
<keyword evidence="2" id="KW-1185">Reference proteome</keyword>
<protein>
    <submittedName>
        <fullName evidence="1">Uncharacterized protein</fullName>
    </submittedName>
</protein>